<evidence type="ECO:0000256" key="4">
    <source>
        <dbReference type="ARBA" id="ARBA00022833"/>
    </source>
</evidence>
<evidence type="ECO:0000256" key="1">
    <source>
        <dbReference type="ARBA" id="ARBA00007749"/>
    </source>
</evidence>
<dbReference type="Proteomes" id="UP000055019">
    <property type="component" value="Unassembled WGS sequence"/>
</dbReference>
<keyword evidence="3" id="KW-0378">Hydrolase</keyword>
<gene>
    <name evidence="6" type="ORF">AWB74_08571</name>
</gene>
<comment type="caution">
    <text evidence="6">The sequence shown here is derived from an EMBL/GenBank/DDBJ whole genome shotgun (WGS) entry which is preliminary data.</text>
</comment>
<keyword evidence="4" id="KW-0862">Zinc</keyword>
<dbReference type="SUPFAM" id="SSF56281">
    <property type="entry name" value="Metallo-hydrolase/oxidoreductase"/>
    <property type="match status" value="1"/>
</dbReference>
<dbReference type="Pfam" id="PF00753">
    <property type="entry name" value="Lactamase_B"/>
    <property type="match status" value="1"/>
</dbReference>
<dbReference type="AlphaFoldDB" id="A0A158L513"/>
<reference evidence="6" key="1">
    <citation type="submission" date="2016-01" db="EMBL/GenBank/DDBJ databases">
        <authorList>
            <person name="Peeters C."/>
        </authorList>
    </citation>
    <scope>NUCLEOTIDE SEQUENCE [LARGE SCALE GENOMIC DNA]</scope>
    <source>
        <strain evidence="6">LMG 29317</strain>
    </source>
</reference>
<name>A0A158L513_9BURK</name>
<dbReference type="SMART" id="SM00849">
    <property type="entry name" value="Lactamase_B"/>
    <property type="match status" value="1"/>
</dbReference>
<dbReference type="GO" id="GO:0016787">
    <property type="term" value="F:hydrolase activity"/>
    <property type="evidence" value="ECO:0007669"/>
    <property type="project" value="UniProtKB-KW"/>
</dbReference>
<dbReference type="InterPro" id="IPR001279">
    <property type="entry name" value="Metallo-B-lactamas"/>
</dbReference>
<dbReference type="Gene3D" id="3.60.15.10">
    <property type="entry name" value="Ribonuclease Z/Hydroxyacylglutathione hydrolase-like"/>
    <property type="match status" value="1"/>
</dbReference>
<proteinExistence type="inferred from homology"/>
<dbReference type="GO" id="GO:0046872">
    <property type="term" value="F:metal ion binding"/>
    <property type="evidence" value="ECO:0007669"/>
    <property type="project" value="UniProtKB-KW"/>
</dbReference>
<accession>A0A158L513</accession>
<dbReference type="InterPro" id="IPR051013">
    <property type="entry name" value="MBL_superfamily_lactonases"/>
</dbReference>
<evidence type="ECO:0000259" key="5">
    <source>
        <dbReference type="SMART" id="SM00849"/>
    </source>
</evidence>
<dbReference type="InterPro" id="IPR036866">
    <property type="entry name" value="RibonucZ/Hydroxyglut_hydro"/>
</dbReference>
<evidence type="ECO:0000313" key="6">
    <source>
        <dbReference type="EMBL" id="SAL88456.1"/>
    </source>
</evidence>
<evidence type="ECO:0000313" key="7">
    <source>
        <dbReference type="Proteomes" id="UP000055019"/>
    </source>
</evidence>
<feature type="domain" description="Metallo-beta-lactamase" evidence="5">
    <location>
        <begin position="33"/>
        <end position="268"/>
    </location>
</feature>
<keyword evidence="7" id="KW-1185">Reference proteome</keyword>
<protein>
    <submittedName>
        <fullName evidence="6">Beta-lactamase domain-containing protein</fullName>
    </submittedName>
</protein>
<dbReference type="EMBL" id="FCOM02000133">
    <property type="protein sequence ID" value="SAL88456.1"/>
    <property type="molecule type" value="Genomic_DNA"/>
</dbReference>
<sequence>MRVHHLNCISSCPLGGKLFDGRTPSLLRRGELTCHCLLVESDEGLVLIDTGFGLRDVADPRGRLSAFFLVMLKPEFREEMTAIRQIERLGFSAEDVRHIVLSHLDFDHAGGLDDFPHAKVHMLRVERDYAVRQRTWLDRQRFRPQQWSTQQNWEFHDTTGGDRWREFECVKPLTQSMDDIALVPLGGHTFGHAGIAVRKDSGWLMLAADAYFFHTEMDVERPRCTPGLALYQWMMDKDRVARRWNQARLRGLCAGDNLSERVDVFCSHDPIEFERIAGRSAGVPAEAFKQRARSRV</sequence>
<keyword evidence="2" id="KW-0479">Metal-binding</keyword>
<comment type="similarity">
    <text evidence="1">Belongs to the metallo-beta-lactamase superfamily.</text>
</comment>
<dbReference type="OrthoDB" id="5443440at2"/>
<dbReference type="RefSeq" id="WP_061152602.1">
    <property type="nucleotide sequence ID" value="NZ_FCOM02000133.1"/>
</dbReference>
<evidence type="ECO:0000256" key="3">
    <source>
        <dbReference type="ARBA" id="ARBA00022801"/>
    </source>
</evidence>
<dbReference type="PANTHER" id="PTHR42978">
    <property type="entry name" value="QUORUM-QUENCHING LACTONASE YTNP-RELATED-RELATED"/>
    <property type="match status" value="1"/>
</dbReference>
<dbReference type="PANTHER" id="PTHR42978:SF3">
    <property type="entry name" value="BLR3078 PROTEIN"/>
    <property type="match status" value="1"/>
</dbReference>
<evidence type="ECO:0000256" key="2">
    <source>
        <dbReference type="ARBA" id="ARBA00022723"/>
    </source>
</evidence>
<dbReference type="CDD" id="cd07742">
    <property type="entry name" value="metallo-hydrolase-like_MBL-fold"/>
    <property type="match status" value="1"/>
</dbReference>
<organism evidence="6 7">
    <name type="scientific">Caballeronia arvi</name>
    <dbReference type="NCBI Taxonomy" id="1777135"/>
    <lineage>
        <taxon>Bacteria</taxon>
        <taxon>Pseudomonadati</taxon>
        <taxon>Pseudomonadota</taxon>
        <taxon>Betaproteobacteria</taxon>
        <taxon>Burkholderiales</taxon>
        <taxon>Burkholderiaceae</taxon>
        <taxon>Caballeronia</taxon>
    </lineage>
</organism>